<dbReference type="Proteomes" id="UP000007800">
    <property type="component" value="Unassembled WGS sequence"/>
</dbReference>
<dbReference type="RefSeq" id="XP_002780178.1">
    <property type="nucleotide sequence ID" value="XM_002780132.1"/>
</dbReference>
<evidence type="ECO:0000256" key="1">
    <source>
        <dbReference type="SAM" id="MobiDB-lite"/>
    </source>
</evidence>
<name>C5KTT1_PERM5</name>
<feature type="compositionally biased region" description="Low complexity" evidence="1">
    <location>
        <begin position="353"/>
        <end position="370"/>
    </location>
</feature>
<dbReference type="InParanoid" id="C5KTT1"/>
<dbReference type="OrthoDB" id="452268at2759"/>
<dbReference type="GeneID" id="9060811"/>
<keyword evidence="3" id="KW-1185">Reference proteome</keyword>
<reference evidence="2 3" key="1">
    <citation type="submission" date="2008-07" db="EMBL/GenBank/DDBJ databases">
        <authorList>
            <person name="El-Sayed N."/>
            <person name="Caler E."/>
            <person name="Inman J."/>
            <person name="Amedeo P."/>
            <person name="Hass B."/>
            <person name="Wortman J."/>
        </authorList>
    </citation>
    <scope>NUCLEOTIDE SEQUENCE [LARGE SCALE GENOMIC DNA]</scope>
    <source>
        <strain evidence="3">ATCC 50983 / TXsc</strain>
    </source>
</reference>
<feature type="region of interest" description="Disordered" evidence="1">
    <location>
        <begin position="353"/>
        <end position="379"/>
    </location>
</feature>
<proteinExistence type="predicted"/>
<evidence type="ECO:0000313" key="3">
    <source>
        <dbReference type="Proteomes" id="UP000007800"/>
    </source>
</evidence>
<protein>
    <submittedName>
        <fullName evidence="2">Uncharacterized protein</fullName>
    </submittedName>
</protein>
<sequence length="379" mass="42867">MGMLIDDLMVRFEKISKDESIDTKEMVTFIELLDEAVQYTDQNKDVADKRGQVLEKLVKKVCDRSPIDGDTGIKPIDELRHVVLTPNVSYSDVVHQQRFRCPTINYQYTSDAIKGAGSSKSRNRLPYLHVDWLGFMAVPSLKQADMNSFEWLVMNIPVLRSVMILPEVWGVMQPSLRLFVLHGRTKFRSRYAGKDVINALDMDSEALVRSPTLCTVGHVIRMLVVLTSYDALGLWDIDPHRPPVIASGAVTDGGSYDKRVRALTKPVYFSLMRVFTMYKTIFWRCLYNYYCDDPQGNAAALSALEPSNFDPMAISTFRRWEWIFGWLDVNSVSAEAAVQAVHKIEQSYCYKGSNGEAEQQGSSSSSSEVGEYGDFGSWD</sequence>
<gene>
    <name evidence="2" type="ORF">Pmar_PMAR019075</name>
</gene>
<dbReference type="AlphaFoldDB" id="C5KTT1"/>
<dbReference type="EMBL" id="GG676180">
    <property type="protein sequence ID" value="EER11973.1"/>
    <property type="molecule type" value="Genomic_DNA"/>
</dbReference>
<evidence type="ECO:0000313" key="2">
    <source>
        <dbReference type="EMBL" id="EER11973.1"/>
    </source>
</evidence>
<accession>C5KTT1</accession>
<organism evidence="3">
    <name type="scientific">Perkinsus marinus (strain ATCC 50983 / TXsc)</name>
    <dbReference type="NCBI Taxonomy" id="423536"/>
    <lineage>
        <taxon>Eukaryota</taxon>
        <taxon>Sar</taxon>
        <taxon>Alveolata</taxon>
        <taxon>Perkinsozoa</taxon>
        <taxon>Perkinsea</taxon>
        <taxon>Perkinsida</taxon>
        <taxon>Perkinsidae</taxon>
        <taxon>Perkinsus</taxon>
    </lineage>
</organism>